<sequence length="161" mass="16999">MFWIVLLFAQAAVPSQTERGEALFFDAQTGCATCHALKGKGTAIGPDLSVMGRLAPAAMAMAARSTVTQYVQVAKLKSGGSFPAMTGKKDDKVVVLYDLSKMPPEKKELAPADIASMAANDAWKHPPAANKISNEQLADIVAYVKFAATGSKKAVSPDDVR</sequence>
<feature type="domain" description="Cytochrome c" evidence="5">
    <location>
        <begin position="15"/>
        <end position="148"/>
    </location>
</feature>
<dbReference type="PROSITE" id="PS51007">
    <property type="entry name" value="CYTC"/>
    <property type="match status" value="1"/>
</dbReference>
<keyword evidence="2 4" id="KW-0479">Metal-binding</keyword>
<proteinExistence type="predicted"/>
<evidence type="ECO:0000256" key="1">
    <source>
        <dbReference type="ARBA" id="ARBA00022617"/>
    </source>
</evidence>
<accession>Q021A0</accession>
<evidence type="ECO:0000259" key="5">
    <source>
        <dbReference type="PROSITE" id="PS51007"/>
    </source>
</evidence>
<dbReference type="GO" id="GO:0009055">
    <property type="term" value="F:electron transfer activity"/>
    <property type="evidence" value="ECO:0007669"/>
    <property type="project" value="InterPro"/>
</dbReference>
<dbReference type="OrthoDB" id="9811281at2"/>
<dbReference type="GO" id="GO:0046872">
    <property type="term" value="F:metal ion binding"/>
    <property type="evidence" value="ECO:0007669"/>
    <property type="project" value="UniProtKB-KW"/>
</dbReference>
<dbReference type="InterPro" id="IPR009056">
    <property type="entry name" value="Cyt_c-like_dom"/>
</dbReference>
<dbReference type="AlphaFoldDB" id="Q021A0"/>
<dbReference type="EMBL" id="CP000473">
    <property type="protein sequence ID" value="ABJ84489.1"/>
    <property type="molecule type" value="Genomic_DNA"/>
</dbReference>
<dbReference type="Gene3D" id="1.10.760.10">
    <property type="entry name" value="Cytochrome c-like domain"/>
    <property type="match status" value="1"/>
</dbReference>
<evidence type="ECO:0000256" key="3">
    <source>
        <dbReference type="ARBA" id="ARBA00023004"/>
    </source>
</evidence>
<name>Q021A0_SOLUE</name>
<keyword evidence="3 4" id="KW-0408">Iron</keyword>
<organism evidence="6">
    <name type="scientific">Solibacter usitatus (strain Ellin6076)</name>
    <dbReference type="NCBI Taxonomy" id="234267"/>
    <lineage>
        <taxon>Bacteria</taxon>
        <taxon>Pseudomonadati</taxon>
        <taxon>Acidobacteriota</taxon>
        <taxon>Terriglobia</taxon>
        <taxon>Bryobacterales</taxon>
        <taxon>Solibacteraceae</taxon>
        <taxon>Candidatus Solibacter</taxon>
    </lineage>
</organism>
<evidence type="ECO:0000256" key="2">
    <source>
        <dbReference type="ARBA" id="ARBA00022723"/>
    </source>
</evidence>
<gene>
    <name evidence="6" type="ordered locus">Acid_3517</name>
</gene>
<reference evidence="6" key="1">
    <citation type="submission" date="2006-10" db="EMBL/GenBank/DDBJ databases">
        <title>Complete sequence of Solibacter usitatus Ellin6076.</title>
        <authorList>
            <consortium name="US DOE Joint Genome Institute"/>
            <person name="Copeland A."/>
            <person name="Lucas S."/>
            <person name="Lapidus A."/>
            <person name="Barry K."/>
            <person name="Detter J.C."/>
            <person name="Glavina del Rio T."/>
            <person name="Hammon N."/>
            <person name="Israni S."/>
            <person name="Dalin E."/>
            <person name="Tice H."/>
            <person name="Pitluck S."/>
            <person name="Thompson L.S."/>
            <person name="Brettin T."/>
            <person name="Bruce D."/>
            <person name="Han C."/>
            <person name="Tapia R."/>
            <person name="Gilna P."/>
            <person name="Schmutz J."/>
            <person name="Larimer F."/>
            <person name="Land M."/>
            <person name="Hauser L."/>
            <person name="Kyrpides N."/>
            <person name="Mikhailova N."/>
            <person name="Janssen P.H."/>
            <person name="Kuske C.R."/>
            <person name="Richardson P."/>
        </authorList>
    </citation>
    <scope>NUCLEOTIDE SEQUENCE</scope>
    <source>
        <strain evidence="6">Ellin6076</strain>
    </source>
</reference>
<dbReference type="GO" id="GO:0020037">
    <property type="term" value="F:heme binding"/>
    <property type="evidence" value="ECO:0007669"/>
    <property type="project" value="InterPro"/>
</dbReference>
<dbReference type="HOGENOM" id="CLU_1642609_0_0_0"/>
<dbReference type="eggNOG" id="COG2010">
    <property type="taxonomic scope" value="Bacteria"/>
</dbReference>
<dbReference type="STRING" id="234267.Acid_3517"/>
<keyword evidence="1 4" id="KW-0349">Heme</keyword>
<evidence type="ECO:0000256" key="4">
    <source>
        <dbReference type="PROSITE-ProRule" id="PRU00433"/>
    </source>
</evidence>
<protein>
    <recommendedName>
        <fullName evidence="5">Cytochrome c domain-containing protein</fullName>
    </recommendedName>
</protein>
<dbReference type="InterPro" id="IPR036909">
    <property type="entry name" value="Cyt_c-like_dom_sf"/>
</dbReference>
<dbReference type="InParanoid" id="Q021A0"/>
<dbReference type="Pfam" id="PF00034">
    <property type="entry name" value="Cytochrom_C"/>
    <property type="match status" value="1"/>
</dbReference>
<dbReference type="SUPFAM" id="SSF46626">
    <property type="entry name" value="Cytochrome c"/>
    <property type="match status" value="1"/>
</dbReference>
<dbReference type="KEGG" id="sus:Acid_3517"/>
<evidence type="ECO:0000313" key="6">
    <source>
        <dbReference type="EMBL" id="ABJ84489.1"/>
    </source>
</evidence>